<reference evidence="1" key="1">
    <citation type="submission" date="2021-06" db="EMBL/GenBank/DDBJ databases">
        <authorList>
            <person name="Kallberg Y."/>
            <person name="Tangrot J."/>
            <person name="Rosling A."/>
        </authorList>
    </citation>
    <scope>NUCLEOTIDE SEQUENCE</scope>
    <source>
        <strain evidence="1">MT106</strain>
    </source>
</reference>
<dbReference type="EMBL" id="CAJVPL010000674">
    <property type="protein sequence ID" value="CAG8520289.1"/>
    <property type="molecule type" value="Genomic_DNA"/>
</dbReference>
<accession>A0A9N9FAB9</accession>
<dbReference type="Gene3D" id="2.80.10.50">
    <property type="match status" value="1"/>
</dbReference>
<sequence>MANPNINQPFTARTIRSATYDNVYLRCDGRGVNGFMPFGGGVVNAQYGAGEYEKFNFIPQGDGSYAIQSSKFQTYLRIQSLIPVFSSNGIGTVNVQNSIISQPDGSYAIQSKSFGTFLRLDGSQVTSFNAAGSGIANAQTLVGFMEKFIIEPPLTHSTPVNNDPQFLSVLF</sequence>
<evidence type="ECO:0000313" key="1">
    <source>
        <dbReference type="EMBL" id="CAG8520289.1"/>
    </source>
</evidence>
<proteinExistence type="predicted"/>
<name>A0A9N9FAB9_9GLOM</name>
<gene>
    <name evidence="1" type="ORF">AGERDE_LOCUS5201</name>
</gene>
<organism evidence="1 2">
    <name type="scientific">Ambispora gerdemannii</name>
    <dbReference type="NCBI Taxonomy" id="144530"/>
    <lineage>
        <taxon>Eukaryota</taxon>
        <taxon>Fungi</taxon>
        <taxon>Fungi incertae sedis</taxon>
        <taxon>Mucoromycota</taxon>
        <taxon>Glomeromycotina</taxon>
        <taxon>Glomeromycetes</taxon>
        <taxon>Archaeosporales</taxon>
        <taxon>Ambisporaceae</taxon>
        <taxon>Ambispora</taxon>
    </lineage>
</organism>
<dbReference type="AlphaFoldDB" id="A0A9N9FAB9"/>
<dbReference type="CDD" id="cd00257">
    <property type="entry name" value="beta-trefoil_FSCN-like"/>
    <property type="match status" value="1"/>
</dbReference>
<comment type="caution">
    <text evidence="1">The sequence shown here is derived from an EMBL/GenBank/DDBJ whole genome shotgun (WGS) entry which is preliminary data.</text>
</comment>
<keyword evidence="2" id="KW-1185">Reference proteome</keyword>
<protein>
    <submittedName>
        <fullName evidence="1">8467_t:CDS:1</fullName>
    </submittedName>
</protein>
<dbReference type="Proteomes" id="UP000789831">
    <property type="component" value="Unassembled WGS sequence"/>
</dbReference>
<dbReference type="OrthoDB" id="188042at2759"/>
<evidence type="ECO:0000313" key="2">
    <source>
        <dbReference type="Proteomes" id="UP000789831"/>
    </source>
</evidence>